<evidence type="ECO:0000313" key="10">
    <source>
        <dbReference type="EMBL" id="EFC49320.1"/>
    </source>
</evidence>
<dbReference type="EMBL" id="GG738848">
    <property type="protein sequence ID" value="EFC49320.1"/>
    <property type="molecule type" value="Genomic_DNA"/>
</dbReference>
<dbReference type="VEuPathDB" id="AmoebaDB:NAEGRDRAFT_30176"/>
<dbReference type="InterPro" id="IPR024041">
    <property type="entry name" value="NH4_transpt_AmtB-like_dom"/>
</dbReference>
<dbReference type="InterPro" id="IPR029020">
    <property type="entry name" value="Ammonium/urea_transptr"/>
</dbReference>
<dbReference type="GO" id="GO:0005886">
    <property type="term" value="C:plasma membrane"/>
    <property type="evidence" value="ECO:0007669"/>
    <property type="project" value="UniProtKB-SubCell"/>
</dbReference>
<dbReference type="PANTHER" id="PTHR43029">
    <property type="entry name" value="AMMONIUM TRANSPORTER MEP2"/>
    <property type="match status" value="1"/>
</dbReference>
<keyword evidence="6 8" id="KW-0472">Membrane</keyword>
<feature type="transmembrane region" description="Helical" evidence="8">
    <location>
        <begin position="20"/>
        <end position="42"/>
    </location>
</feature>
<feature type="transmembrane region" description="Helical" evidence="8">
    <location>
        <begin position="111"/>
        <end position="131"/>
    </location>
</feature>
<feature type="transmembrane region" description="Helical" evidence="8">
    <location>
        <begin position="296"/>
        <end position="317"/>
    </location>
</feature>
<feature type="transmembrane region" description="Helical" evidence="8">
    <location>
        <begin position="372"/>
        <end position="393"/>
    </location>
</feature>
<dbReference type="Proteomes" id="UP000006671">
    <property type="component" value="Unassembled WGS sequence"/>
</dbReference>
<feature type="transmembrane region" description="Helical" evidence="8">
    <location>
        <begin position="242"/>
        <end position="266"/>
    </location>
</feature>
<evidence type="ECO:0000256" key="8">
    <source>
        <dbReference type="RuleBase" id="RU362002"/>
    </source>
</evidence>
<evidence type="ECO:0000256" key="3">
    <source>
        <dbReference type="ARBA" id="ARBA00022448"/>
    </source>
</evidence>
<dbReference type="OMA" id="GFPTTPM"/>
<dbReference type="NCBIfam" id="TIGR00836">
    <property type="entry name" value="amt"/>
    <property type="match status" value="1"/>
</dbReference>
<keyword evidence="3 8" id="KW-0813">Transport</keyword>
<proteinExistence type="inferred from homology"/>
<dbReference type="SUPFAM" id="SSF111352">
    <property type="entry name" value="Ammonium transporter"/>
    <property type="match status" value="1"/>
</dbReference>
<organism evidence="11">
    <name type="scientific">Naegleria gruberi</name>
    <name type="common">Amoeba</name>
    <dbReference type="NCBI Taxonomy" id="5762"/>
    <lineage>
        <taxon>Eukaryota</taxon>
        <taxon>Discoba</taxon>
        <taxon>Heterolobosea</taxon>
        <taxon>Tetramitia</taxon>
        <taxon>Eutetramitia</taxon>
        <taxon>Vahlkampfiidae</taxon>
        <taxon>Naegleria</taxon>
    </lineage>
</organism>
<keyword evidence="4 8" id="KW-0812">Transmembrane</keyword>
<feature type="transmembrane region" description="Helical" evidence="8">
    <location>
        <begin position="273"/>
        <end position="290"/>
    </location>
</feature>
<gene>
    <name evidence="10" type="ORF">NAEGRDRAFT_30176</name>
</gene>
<comment type="similarity">
    <text evidence="2 8">Belongs to the ammonia transporter channel (TC 1.A.11.2) family.</text>
</comment>
<comment type="subcellular location">
    <subcellularLocation>
        <location evidence="8">Cell membrane</location>
        <topology evidence="8">Multi-pass membrane protein</topology>
    </subcellularLocation>
    <subcellularLocation>
        <location evidence="1">Membrane</location>
        <topology evidence="1">Multi-pass membrane protein</topology>
    </subcellularLocation>
</comment>
<evidence type="ECO:0000256" key="2">
    <source>
        <dbReference type="ARBA" id="ARBA00005887"/>
    </source>
</evidence>
<feature type="domain" description="Ammonium transporter AmtB-like" evidence="9">
    <location>
        <begin position="19"/>
        <end position="422"/>
    </location>
</feature>
<feature type="transmembrane region" description="Helical" evidence="8">
    <location>
        <begin position="174"/>
        <end position="195"/>
    </location>
</feature>
<evidence type="ECO:0000256" key="5">
    <source>
        <dbReference type="ARBA" id="ARBA00022989"/>
    </source>
</evidence>
<accession>D2V1J4</accession>
<dbReference type="FunCoup" id="D2V1J4">
    <property type="interactions" value="70"/>
</dbReference>
<dbReference type="OrthoDB" id="534912at2759"/>
<feature type="transmembrane region" description="Helical" evidence="8">
    <location>
        <begin position="329"/>
        <end position="352"/>
    </location>
</feature>
<sequence>MKIHFLFDVDHCYIIGDTAWVTVSSILVLAMMSALAFFEAGLSRKKETLTIFSQIWIGLAVLAVAWILFGYTLVFGPTQGGIIGGLDYIAFIGVDLNKCSQHALSIPHASFAIFQMMFACITPLLMTGAFAERLKWRAYIAFILIWEFLVYYPVAHIIWGGGFLSHKPLDTLDFAGGIVIHVQSGIAALVCALVFGRRKDFDDHHGEPHPSNLPLAAIGAALLWMGWFGFNAGSALSSSSVAIAAIVNTQAAACTSTVVWLIMHWIKNKKPSLVSLLNGSIAGLAGITPASGYITVHAAMVLGLILGAFSYLGIYLLKHKLRIDDALDVSSVHGITGLIGSIAIGFCATTSVNPDGADGVFYGNGWQLMAQLVGVGLAFFWSGLITFILAISIRMINRYYPHLLVNTREEEEQGLDALEFSEVSAYEETVSRAALELMLADLEKRRLYNMKKMIDSQQEQFVLEQKQRKQLVNNIRVDMGSPTSSFHSNYGTSNLH</sequence>
<dbReference type="GO" id="GO:0008519">
    <property type="term" value="F:ammonium channel activity"/>
    <property type="evidence" value="ECO:0007669"/>
    <property type="project" value="InterPro"/>
</dbReference>
<feature type="transmembrane region" description="Helical" evidence="8">
    <location>
        <begin position="215"/>
        <end position="236"/>
    </location>
</feature>
<dbReference type="eggNOG" id="KOG0682">
    <property type="taxonomic scope" value="Eukaryota"/>
</dbReference>
<dbReference type="STRING" id="5762.D2V1J4"/>
<dbReference type="Gene3D" id="1.10.3430.10">
    <property type="entry name" value="Ammonium transporter AmtB like domains"/>
    <property type="match status" value="1"/>
</dbReference>
<keyword evidence="11" id="KW-1185">Reference proteome</keyword>
<evidence type="ECO:0000256" key="1">
    <source>
        <dbReference type="ARBA" id="ARBA00004141"/>
    </source>
</evidence>
<keyword evidence="7 8" id="KW-0924">Ammonia transport</keyword>
<evidence type="ECO:0000256" key="6">
    <source>
        <dbReference type="ARBA" id="ARBA00023136"/>
    </source>
</evidence>
<dbReference type="Pfam" id="PF00909">
    <property type="entry name" value="Ammonium_transp"/>
    <property type="match status" value="1"/>
</dbReference>
<evidence type="ECO:0000256" key="7">
    <source>
        <dbReference type="ARBA" id="ARBA00023177"/>
    </source>
</evidence>
<name>D2V1J4_NAEGR</name>
<feature type="transmembrane region" description="Helical" evidence="8">
    <location>
        <begin position="138"/>
        <end position="159"/>
    </location>
</feature>
<dbReference type="KEGG" id="ngr:NAEGRDRAFT_30176"/>
<dbReference type="InterPro" id="IPR018047">
    <property type="entry name" value="Ammonium_transpt_CS"/>
</dbReference>
<dbReference type="InterPro" id="IPR001905">
    <property type="entry name" value="Ammonium_transpt"/>
</dbReference>
<dbReference type="PANTHER" id="PTHR43029:SF21">
    <property type="entry name" value="AMMONIUM TRANSPORTER 1"/>
    <property type="match status" value="1"/>
</dbReference>
<dbReference type="PROSITE" id="PS01219">
    <property type="entry name" value="AMMONIUM_TRANSP"/>
    <property type="match status" value="1"/>
</dbReference>
<evidence type="ECO:0000313" key="11">
    <source>
        <dbReference type="Proteomes" id="UP000006671"/>
    </source>
</evidence>
<protein>
    <recommendedName>
        <fullName evidence="8">Ammonium transporter</fullName>
    </recommendedName>
</protein>
<keyword evidence="5 8" id="KW-1133">Transmembrane helix</keyword>
<dbReference type="RefSeq" id="XP_002682064.1">
    <property type="nucleotide sequence ID" value="XM_002682018.1"/>
</dbReference>
<reference evidence="10 11" key="1">
    <citation type="journal article" date="2010" name="Cell">
        <title>The genome of Naegleria gruberi illuminates early eukaryotic versatility.</title>
        <authorList>
            <person name="Fritz-Laylin L.K."/>
            <person name="Prochnik S.E."/>
            <person name="Ginger M.L."/>
            <person name="Dacks J.B."/>
            <person name="Carpenter M.L."/>
            <person name="Field M.C."/>
            <person name="Kuo A."/>
            <person name="Paredez A."/>
            <person name="Chapman J."/>
            <person name="Pham J."/>
            <person name="Shu S."/>
            <person name="Neupane R."/>
            <person name="Cipriano M."/>
            <person name="Mancuso J."/>
            <person name="Tu H."/>
            <person name="Salamov A."/>
            <person name="Lindquist E."/>
            <person name="Shapiro H."/>
            <person name="Lucas S."/>
            <person name="Grigoriev I.V."/>
            <person name="Cande W.Z."/>
            <person name="Fulton C."/>
            <person name="Rokhsar D.S."/>
            <person name="Dawson S.C."/>
        </authorList>
    </citation>
    <scope>NUCLEOTIDE SEQUENCE [LARGE SCALE GENOMIC DNA]</scope>
    <source>
        <strain evidence="10 11">NEG-M</strain>
    </source>
</reference>
<dbReference type="AlphaFoldDB" id="D2V1J4"/>
<dbReference type="GeneID" id="8849990"/>
<dbReference type="InParanoid" id="D2V1J4"/>
<evidence type="ECO:0000256" key="4">
    <source>
        <dbReference type="ARBA" id="ARBA00022692"/>
    </source>
</evidence>
<feature type="transmembrane region" description="Helical" evidence="8">
    <location>
        <begin position="49"/>
        <end position="69"/>
    </location>
</feature>
<evidence type="ECO:0000259" key="9">
    <source>
        <dbReference type="Pfam" id="PF00909"/>
    </source>
</evidence>